<accession>A0A1I3T7X1</accession>
<dbReference type="EMBL" id="FORO01000053">
    <property type="protein sequence ID" value="SFJ65766.1"/>
    <property type="molecule type" value="Genomic_DNA"/>
</dbReference>
<dbReference type="AlphaFoldDB" id="A0A1I3T7X1"/>
<gene>
    <name evidence="1" type="ORF">SAMN05443661_1538</name>
</gene>
<evidence type="ECO:0000313" key="2">
    <source>
        <dbReference type="Proteomes" id="UP000182829"/>
    </source>
</evidence>
<organism evidence="1 2">
    <name type="scientific">Natronobacterium gregoryi</name>
    <dbReference type="NCBI Taxonomy" id="44930"/>
    <lineage>
        <taxon>Archaea</taxon>
        <taxon>Methanobacteriati</taxon>
        <taxon>Methanobacteriota</taxon>
        <taxon>Stenosarchaea group</taxon>
        <taxon>Halobacteria</taxon>
        <taxon>Halobacteriales</taxon>
        <taxon>Natrialbaceae</taxon>
        <taxon>Natronobacterium</taxon>
    </lineage>
</organism>
<sequence length="88" mass="10096">MDTSELKRIDEVPLREVWEHEEQDFTPWLLENIDQLASLIGIEIDDANRETAVGDYTATLSEQNRRRAIPLSSKTSSDQLIMTISVSY</sequence>
<dbReference type="OrthoDB" id="142611at2157"/>
<evidence type="ECO:0000313" key="1">
    <source>
        <dbReference type="EMBL" id="SFJ65766.1"/>
    </source>
</evidence>
<protein>
    <submittedName>
        <fullName evidence="1">Uncharacterized protein</fullName>
    </submittedName>
</protein>
<proteinExistence type="predicted"/>
<name>A0A1I3T7X1_9EURY</name>
<reference evidence="1 2" key="1">
    <citation type="submission" date="2016-10" db="EMBL/GenBank/DDBJ databases">
        <authorList>
            <person name="de Groot N.N."/>
        </authorList>
    </citation>
    <scope>NUCLEOTIDE SEQUENCE [LARGE SCALE GENOMIC DNA]</scope>
    <source>
        <strain evidence="1 2">SP2</strain>
    </source>
</reference>
<dbReference type="GeneID" id="65348611"/>
<dbReference type="RefSeq" id="WP_005580406.1">
    <property type="nucleotide sequence ID" value="NZ_FORO01000053.1"/>
</dbReference>
<dbReference type="Proteomes" id="UP000182829">
    <property type="component" value="Unassembled WGS sequence"/>
</dbReference>